<organism evidence="2 3">
    <name type="scientific">Amnibacterium kyonggiense</name>
    <dbReference type="NCBI Taxonomy" id="595671"/>
    <lineage>
        <taxon>Bacteria</taxon>
        <taxon>Bacillati</taxon>
        <taxon>Actinomycetota</taxon>
        <taxon>Actinomycetes</taxon>
        <taxon>Micrococcales</taxon>
        <taxon>Microbacteriaceae</taxon>
        <taxon>Amnibacterium</taxon>
    </lineage>
</organism>
<comment type="caution">
    <text evidence="2">The sequence shown here is derived from an EMBL/GenBank/DDBJ whole genome shotgun (WGS) entry which is preliminary data.</text>
</comment>
<feature type="domain" description="NADP-dependent oxidoreductase" evidence="1">
    <location>
        <begin position="21"/>
        <end position="323"/>
    </location>
</feature>
<dbReference type="SUPFAM" id="SSF51430">
    <property type="entry name" value="NAD(P)-linked oxidoreductase"/>
    <property type="match status" value="1"/>
</dbReference>
<dbReference type="FunFam" id="3.20.20.100:FF:000039">
    <property type="entry name" value="Putative oxidoreductase"/>
    <property type="match status" value="1"/>
</dbReference>
<dbReference type="InterPro" id="IPR036812">
    <property type="entry name" value="NAD(P)_OxRdtase_dom_sf"/>
</dbReference>
<gene>
    <name evidence="2" type="ORF">CLV52_0537</name>
</gene>
<dbReference type="GO" id="GO:0005829">
    <property type="term" value="C:cytosol"/>
    <property type="evidence" value="ECO:0007669"/>
    <property type="project" value="TreeGrafter"/>
</dbReference>
<keyword evidence="3" id="KW-1185">Reference proteome</keyword>
<proteinExistence type="predicted"/>
<protein>
    <submittedName>
        <fullName evidence="2">D-threo-aldose 1-dehydrogenase</fullName>
    </submittedName>
</protein>
<evidence type="ECO:0000259" key="1">
    <source>
        <dbReference type="Pfam" id="PF00248"/>
    </source>
</evidence>
<dbReference type="Proteomes" id="UP000295344">
    <property type="component" value="Unassembled WGS sequence"/>
</dbReference>
<dbReference type="PANTHER" id="PTHR42686">
    <property type="entry name" value="GH17980P-RELATED"/>
    <property type="match status" value="1"/>
</dbReference>
<dbReference type="GO" id="GO:0016491">
    <property type="term" value="F:oxidoreductase activity"/>
    <property type="evidence" value="ECO:0007669"/>
    <property type="project" value="InterPro"/>
</dbReference>
<evidence type="ECO:0000313" key="3">
    <source>
        <dbReference type="Proteomes" id="UP000295344"/>
    </source>
</evidence>
<evidence type="ECO:0000313" key="2">
    <source>
        <dbReference type="EMBL" id="TDS79991.1"/>
    </source>
</evidence>
<dbReference type="PANTHER" id="PTHR42686:SF1">
    <property type="entry name" value="GH17980P-RELATED"/>
    <property type="match status" value="1"/>
</dbReference>
<sequence>MSEIGSGMTQHRTRTGLAVPELGFGTAQFGNLFRETSDEDSAAAVESAWESGIRYFDTAPHYGLGLSERRLGAALAGLPRDEYVLSTKVGKLLVEDANGVSRMDDEGFVVETTLRRRWDYSRDGVLRSLEGSLERLGVDRVDIVYLHDPDDHWAEASTTGFAALAELRDQGVVGAIGAGMNQSAMLARFVRETDVDLVMCAGRYTLLEQGAEDDLLPAALERGVGVVAAGVYNSGLLSRPRPPADAQYDYADAPAEMLDRANRIADVCEAHGLTLPEVATVFARRHPAVVSTVLGLRTPEQVAGAIDRFAVEVPDALWRDLESAGLLRRTAAAES</sequence>
<dbReference type="Pfam" id="PF00248">
    <property type="entry name" value="Aldo_ket_red"/>
    <property type="match status" value="1"/>
</dbReference>
<dbReference type="InterPro" id="IPR020471">
    <property type="entry name" value="AKR"/>
</dbReference>
<dbReference type="Gene3D" id="3.20.20.100">
    <property type="entry name" value="NADP-dependent oxidoreductase domain"/>
    <property type="match status" value="1"/>
</dbReference>
<dbReference type="AlphaFoldDB" id="A0A4R7FQD8"/>
<dbReference type="CDD" id="cd19152">
    <property type="entry name" value="AKR_AKR15A"/>
    <property type="match status" value="1"/>
</dbReference>
<name>A0A4R7FQD8_9MICO</name>
<dbReference type="EMBL" id="SOAM01000001">
    <property type="protein sequence ID" value="TDS79991.1"/>
    <property type="molecule type" value="Genomic_DNA"/>
</dbReference>
<accession>A0A4R7FQD8</accession>
<dbReference type="InterPro" id="IPR023210">
    <property type="entry name" value="NADP_OxRdtase_dom"/>
</dbReference>
<reference evidence="2 3" key="1">
    <citation type="submission" date="2019-03" db="EMBL/GenBank/DDBJ databases">
        <title>Genomic Encyclopedia of Archaeal and Bacterial Type Strains, Phase II (KMG-II): from individual species to whole genera.</title>
        <authorList>
            <person name="Goeker M."/>
        </authorList>
    </citation>
    <scope>NUCLEOTIDE SEQUENCE [LARGE SCALE GENOMIC DNA]</scope>
    <source>
        <strain evidence="2 3">DSM 24782</strain>
    </source>
</reference>